<comment type="caution">
    <text evidence="1">The sequence shown here is derived from an EMBL/GenBank/DDBJ whole genome shotgun (WGS) entry which is preliminary data.</text>
</comment>
<dbReference type="GO" id="GO:0061617">
    <property type="term" value="C:MICOS complex"/>
    <property type="evidence" value="ECO:0007669"/>
    <property type="project" value="InterPro"/>
</dbReference>
<sequence>MAKIRFTDIAAVRMGKLITIPAGLICASITVHAAKEEEYKKQLVKPERLPEQPGHLQMGFASICTTTDFLPEVGVITVSGLIGLKIAYPLGLATLRVTGKKTYTTSEQIYEAVKSLWTNIQKIIRIHLRCYMVYLDPKLMGHGQSHPEDVDMYSTRS</sequence>
<evidence type="ECO:0000313" key="2">
    <source>
        <dbReference type="Proteomes" id="UP000645828"/>
    </source>
</evidence>
<proteinExistence type="predicted"/>
<dbReference type="AlphaFoldDB" id="A0A811ZXS6"/>
<keyword evidence="2" id="KW-1185">Reference proteome</keyword>
<dbReference type="Proteomes" id="UP000645828">
    <property type="component" value="Unassembled WGS sequence"/>
</dbReference>
<evidence type="ECO:0000313" key="1">
    <source>
        <dbReference type="EMBL" id="CAD7693405.1"/>
    </source>
</evidence>
<dbReference type="GO" id="GO:0042407">
    <property type="term" value="P:cristae formation"/>
    <property type="evidence" value="ECO:0007669"/>
    <property type="project" value="InterPro"/>
</dbReference>
<accession>A0A811ZXS6</accession>
<reference evidence="1" key="1">
    <citation type="submission" date="2020-12" db="EMBL/GenBank/DDBJ databases">
        <authorList>
            <consortium name="Molecular Ecology Group"/>
        </authorList>
    </citation>
    <scope>NUCLEOTIDE SEQUENCE</scope>
    <source>
        <strain evidence="1">TBG_1078</strain>
    </source>
</reference>
<dbReference type="PANTHER" id="PTHR14564">
    <property type="entry name" value="MICOS COMPLEX SUBUNIT MIC26 / MIC27 FAMILY MEMBER"/>
    <property type="match status" value="1"/>
</dbReference>
<name>A0A811ZXS6_NYCPR</name>
<gene>
    <name evidence="1" type="ORF">NYPRO_LOCUS26197</name>
</gene>
<dbReference type="InterPro" id="IPR033182">
    <property type="entry name" value="MIC26/MIC27_animal"/>
</dbReference>
<protein>
    <submittedName>
        <fullName evidence="1">(raccoon dog) hypothetical protein</fullName>
    </submittedName>
</protein>
<organism evidence="1 2">
    <name type="scientific">Nyctereutes procyonoides</name>
    <name type="common">Raccoon dog</name>
    <name type="synonym">Canis procyonoides</name>
    <dbReference type="NCBI Taxonomy" id="34880"/>
    <lineage>
        <taxon>Eukaryota</taxon>
        <taxon>Metazoa</taxon>
        <taxon>Chordata</taxon>
        <taxon>Craniata</taxon>
        <taxon>Vertebrata</taxon>
        <taxon>Euteleostomi</taxon>
        <taxon>Mammalia</taxon>
        <taxon>Eutheria</taxon>
        <taxon>Laurasiatheria</taxon>
        <taxon>Carnivora</taxon>
        <taxon>Caniformia</taxon>
        <taxon>Canidae</taxon>
        <taxon>Nyctereutes</taxon>
    </lineage>
</organism>
<dbReference type="EMBL" id="CAJHUB010000780">
    <property type="protein sequence ID" value="CAD7693405.1"/>
    <property type="molecule type" value="Genomic_DNA"/>
</dbReference>